<gene>
    <name evidence="1" type="ORF">ERS852491_01412</name>
</gene>
<organism evidence="1 2">
    <name type="scientific">Faecalicatena contorta</name>
    <dbReference type="NCBI Taxonomy" id="39482"/>
    <lineage>
        <taxon>Bacteria</taxon>
        <taxon>Bacillati</taxon>
        <taxon>Bacillota</taxon>
        <taxon>Clostridia</taxon>
        <taxon>Lachnospirales</taxon>
        <taxon>Lachnospiraceae</taxon>
        <taxon>Faecalicatena</taxon>
    </lineage>
</organism>
<dbReference type="AlphaFoldDB" id="A0A174CT35"/>
<dbReference type="Proteomes" id="UP000095544">
    <property type="component" value="Unassembled WGS sequence"/>
</dbReference>
<reference evidence="1 2" key="1">
    <citation type="submission" date="2015-09" db="EMBL/GenBank/DDBJ databases">
        <authorList>
            <consortium name="Pathogen Informatics"/>
        </authorList>
    </citation>
    <scope>NUCLEOTIDE SEQUENCE [LARGE SCALE GENOMIC DNA]</scope>
    <source>
        <strain evidence="1 2">2789STDY5834876</strain>
    </source>
</reference>
<protein>
    <submittedName>
        <fullName evidence="1">Uncharacterized protein</fullName>
    </submittedName>
</protein>
<accession>A0A174CT35</accession>
<proteinExistence type="predicted"/>
<sequence length="48" mass="5922">MSYSKEYKEHIEYTFAAFCKVESKYPLKSLKIYIRLWQKKKSNTEQRV</sequence>
<dbReference type="EMBL" id="CYZU01000010">
    <property type="protein sequence ID" value="CUO14990.1"/>
    <property type="molecule type" value="Genomic_DNA"/>
</dbReference>
<evidence type="ECO:0000313" key="1">
    <source>
        <dbReference type="EMBL" id="CUO14990.1"/>
    </source>
</evidence>
<evidence type="ECO:0000313" key="2">
    <source>
        <dbReference type="Proteomes" id="UP000095544"/>
    </source>
</evidence>
<name>A0A174CT35_9FIRM</name>